<comment type="similarity">
    <text evidence="2">Belongs to the outer membrane factor (OMF) (TC 1.B.17) family.</text>
</comment>
<proteinExistence type="inferred from homology"/>
<evidence type="ECO:0000256" key="4">
    <source>
        <dbReference type="ARBA" id="ARBA00022452"/>
    </source>
</evidence>
<keyword evidence="6" id="KW-0472">Membrane</keyword>
<evidence type="ECO:0000313" key="10">
    <source>
        <dbReference type="EMBL" id="KAA0891836.1"/>
    </source>
</evidence>
<dbReference type="Pfam" id="PF02321">
    <property type="entry name" value="OEP"/>
    <property type="match status" value="2"/>
</dbReference>
<dbReference type="GO" id="GO:0009279">
    <property type="term" value="C:cell outer membrane"/>
    <property type="evidence" value="ECO:0007669"/>
    <property type="project" value="UniProtKB-SubCell"/>
</dbReference>
<name>A0A5A9XFN2_9BACT</name>
<dbReference type="PANTHER" id="PTHR30026:SF21">
    <property type="entry name" value="SLR1270 PROTEIN"/>
    <property type="match status" value="1"/>
</dbReference>
<evidence type="ECO:0000256" key="7">
    <source>
        <dbReference type="ARBA" id="ARBA00023237"/>
    </source>
</evidence>
<evidence type="ECO:0000256" key="3">
    <source>
        <dbReference type="ARBA" id="ARBA00022448"/>
    </source>
</evidence>
<keyword evidence="5" id="KW-0812">Transmembrane</keyword>
<comment type="subcellular location">
    <subcellularLocation>
        <location evidence="1">Cell outer membrane</location>
    </subcellularLocation>
</comment>
<accession>A0A5A9XFN2</accession>
<dbReference type="AlphaFoldDB" id="A0A5A9XFN2"/>
<comment type="caution">
    <text evidence="10">The sequence shown here is derived from an EMBL/GenBank/DDBJ whole genome shotgun (WGS) entry which is preliminary data.</text>
</comment>
<keyword evidence="11" id="KW-1185">Reference proteome</keyword>
<dbReference type="OrthoDB" id="13803at2"/>
<evidence type="ECO:0000256" key="2">
    <source>
        <dbReference type="ARBA" id="ARBA00007613"/>
    </source>
</evidence>
<evidence type="ECO:0000256" key="1">
    <source>
        <dbReference type="ARBA" id="ARBA00004442"/>
    </source>
</evidence>
<keyword evidence="9" id="KW-0732">Signal</keyword>
<feature type="coiled-coil region" evidence="8">
    <location>
        <begin position="337"/>
        <end position="427"/>
    </location>
</feature>
<keyword evidence="4" id="KW-1134">Transmembrane beta strand</keyword>
<reference evidence="10 11" key="1">
    <citation type="submission" date="2019-04" db="EMBL/GenBank/DDBJ databases">
        <title>Geobacter ruber sp. nov., ferric-reducing bacteria isolated from paddy soil.</title>
        <authorList>
            <person name="Xu Z."/>
            <person name="Masuda Y."/>
            <person name="Itoh H."/>
            <person name="Senoo K."/>
        </authorList>
    </citation>
    <scope>NUCLEOTIDE SEQUENCE [LARGE SCALE GENOMIC DNA]</scope>
    <source>
        <strain evidence="10 11">Red88</strain>
    </source>
</reference>
<dbReference type="GO" id="GO:0015562">
    <property type="term" value="F:efflux transmembrane transporter activity"/>
    <property type="evidence" value="ECO:0007669"/>
    <property type="project" value="InterPro"/>
</dbReference>
<dbReference type="Proteomes" id="UP000324298">
    <property type="component" value="Unassembled WGS sequence"/>
</dbReference>
<evidence type="ECO:0000256" key="9">
    <source>
        <dbReference type="SAM" id="SignalP"/>
    </source>
</evidence>
<feature type="coiled-coil region" evidence="8">
    <location>
        <begin position="256"/>
        <end position="290"/>
    </location>
</feature>
<evidence type="ECO:0000256" key="5">
    <source>
        <dbReference type="ARBA" id="ARBA00022692"/>
    </source>
</evidence>
<dbReference type="RefSeq" id="WP_149307535.1">
    <property type="nucleotide sequence ID" value="NZ_SRSD01000005.1"/>
</dbReference>
<dbReference type="PANTHER" id="PTHR30026">
    <property type="entry name" value="OUTER MEMBRANE PROTEIN TOLC"/>
    <property type="match status" value="1"/>
</dbReference>
<evidence type="ECO:0000313" key="11">
    <source>
        <dbReference type="Proteomes" id="UP000324298"/>
    </source>
</evidence>
<evidence type="ECO:0000256" key="6">
    <source>
        <dbReference type="ARBA" id="ARBA00023136"/>
    </source>
</evidence>
<dbReference type="InterPro" id="IPR051906">
    <property type="entry name" value="TolC-like"/>
</dbReference>
<keyword evidence="3" id="KW-0813">Transport</keyword>
<sequence length="448" mass="49658">MKQAFIILMLVVVMAGQTHAAPAVQRLTLKEAIGTALENNHLIRAAGHHADAARQGVAIAESYYYPSLTFEEALTASNAPTQAFMMKLDEARFTQNDFLTNNLNHPSASHDFRTALTVNQPLYRPSIAPTRELAARESEKQDLGVEAARQDTAFQVFRRYLEVQKAVAQLKAADQAIGDARENLRLAGVRRDAGVGLLSDELRARTHLSTVEQRLISARNDLELAKLHLADVVGLKSGQELDIAESAPAFAPILTSEDLAAVARENRKELQQYRAELGKSEAALKLARSAYLPEVDAFASYQMNARDVPLGSDNDAWAAGVSLKWQLFDGFRRYRDRDRAGAERSATAEQLEQANRDIALQVQESRLRREEMGKRLEVARNALRDAEETVRLLTRRFENSLATMVELLDAQNALNQVRSNLAESEANDALAGGRVYYAAGTFLKEIMK</sequence>
<feature type="chain" id="PRO_5023072518" evidence="9">
    <location>
        <begin position="21"/>
        <end position="448"/>
    </location>
</feature>
<dbReference type="InterPro" id="IPR003423">
    <property type="entry name" value="OMP_efflux"/>
</dbReference>
<organism evidence="10 11">
    <name type="scientific">Oryzomonas rubra</name>
    <dbReference type="NCBI Taxonomy" id="2509454"/>
    <lineage>
        <taxon>Bacteria</taxon>
        <taxon>Pseudomonadati</taxon>
        <taxon>Thermodesulfobacteriota</taxon>
        <taxon>Desulfuromonadia</taxon>
        <taxon>Geobacterales</taxon>
        <taxon>Geobacteraceae</taxon>
        <taxon>Oryzomonas</taxon>
    </lineage>
</organism>
<feature type="signal peptide" evidence="9">
    <location>
        <begin position="1"/>
        <end position="20"/>
    </location>
</feature>
<dbReference type="Gene3D" id="1.20.1600.10">
    <property type="entry name" value="Outer membrane efflux proteins (OEP)"/>
    <property type="match status" value="1"/>
</dbReference>
<keyword evidence="7" id="KW-0998">Cell outer membrane</keyword>
<keyword evidence="8" id="KW-0175">Coiled coil</keyword>
<protein>
    <submittedName>
        <fullName evidence="10">TolC family protein</fullName>
    </submittedName>
</protein>
<dbReference type="SUPFAM" id="SSF56954">
    <property type="entry name" value="Outer membrane efflux proteins (OEP)"/>
    <property type="match status" value="1"/>
</dbReference>
<dbReference type="EMBL" id="SRSD01000005">
    <property type="protein sequence ID" value="KAA0891836.1"/>
    <property type="molecule type" value="Genomic_DNA"/>
</dbReference>
<gene>
    <name evidence="10" type="ORF">ET418_10405</name>
</gene>
<dbReference type="GO" id="GO:0015288">
    <property type="term" value="F:porin activity"/>
    <property type="evidence" value="ECO:0007669"/>
    <property type="project" value="TreeGrafter"/>
</dbReference>
<dbReference type="GO" id="GO:1990281">
    <property type="term" value="C:efflux pump complex"/>
    <property type="evidence" value="ECO:0007669"/>
    <property type="project" value="TreeGrafter"/>
</dbReference>
<evidence type="ECO:0000256" key="8">
    <source>
        <dbReference type="SAM" id="Coils"/>
    </source>
</evidence>